<evidence type="ECO:0000256" key="1">
    <source>
        <dbReference type="SAM" id="SignalP"/>
    </source>
</evidence>
<comment type="caution">
    <text evidence="3">The sequence shown here is derived from an EMBL/GenBank/DDBJ whole genome shotgun (WGS) entry which is preliminary data.</text>
</comment>
<dbReference type="PANTHER" id="PTHR45856:SF25">
    <property type="entry name" value="FUNGAL LIPASE-LIKE DOMAIN-CONTAINING PROTEIN"/>
    <property type="match status" value="1"/>
</dbReference>
<dbReference type="EMBL" id="JASJQH010007957">
    <property type="protein sequence ID" value="KAK9696483.1"/>
    <property type="molecule type" value="Genomic_DNA"/>
</dbReference>
<gene>
    <name evidence="3" type="ORF">K7432_012438</name>
</gene>
<feature type="chain" id="PRO_5046145278" description="Fungal lipase-type domain-containing protein" evidence="1">
    <location>
        <begin position="20"/>
        <end position="317"/>
    </location>
</feature>
<feature type="signal peptide" evidence="1">
    <location>
        <begin position="1"/>
        <end position="19"/>
    </location>
</feature>
<protein>
    <recommendedName>
        <fullName evidence="2">Fungal lipase-type domain-containing protein</fullName>
    </recommendedName>
</protein>
<name>A0ABR2VS94_9FUNG</name>
<sequence length="317" mass="35031">MKLISALSFFSVAVSLVVAVPFVKRGGSEVEAGTKDMLIRHGNYAAATYCLKPRVMKWDCGSRCEGDVKVTSYFEDLLSGLAGYVGVNHKEKKIIVAFRGTSNIRNWIHDFDFLPLDFVYPDSEKNTIVHGGFLKAFNSVSEDVISGLKKAIDQLPTNPEDYELLVTGHSLGGAVAVLGAMEIKNHLLNPQSPRCITSPTKTINPSKIIIHTFGQPRVGNQNFAKLVYKTLSNSTISNNLIRVTSKNDPVPHLPPDSFGFVHSPHEVYIHWLTGKTVSCNDGSSATISEDQDCIRSYLPVDVISHMTYWDLRFGPWC</sequence>
<proteinExistence type="predicted"/>
<dbReference type="Proteomes" id="UP001479436">
    <property type="component" value="Unassembled WGS sequence"/>
</dbReference>
<dbReference type="PANTHER" id="PTHR45856">
    <property type="entry name" value="ALPHA/BETA-HYDROLASES SUPERFAMILY PROTEIN"/>
    <property type="match status" value="1"/>
</dbReference>
<keyword evidence="4" id="KW-1185">Reference proteome</keyword>
<dbReference type="InterPro" id="IPR029058">
    <property type="entry name" value="AB_hydrolase_fold"/>
</dbReference>
<dbReference type="SUPFAM" id="SSF53474">
    <property type="entry name" value="alpha/beta-Hydrolases"/>
    <property type="match status" value="1"/>
</dbReference>
<evidence type="ECO:0000313" key="3">
    <source>
        <dbReference type="EMBL" id="KAK9696483.1"/>
    </source>
</evidence>
<evidence type="ECO:0000313" key="4">
    <source>
        <dbReference type="Proteomes" id="UP001479436"/>
    </source>
</evidence>
<dbReference type="Pfam" id="PF01764">
    <property type="entry name" value="Lipase_3"/>
    <property type="match status" value="1"/>
</dbReference>
<dbReference type="Gene3D" id="3.40.50.1820">
    <property type="entry name" value="alpha/beta hydrolase"/>
    <property type="match status" value="1"/>
</dbReference>
<keyword evidence="1" id="KW-0732">Signal</keyword>
<accession>A0ABR2VS94</accession>
<organism evidence="3 4">
    <name type="scientific">Basidiobolus ranarum</name>
    <dbReference type="NCBI Taxonomy" id="34480"/>
    <lineage>
        <taxon>Eukaryota</taxon>
        <taxon>Fungi</taxon>
        <taxon>Fungi incertae sedis</taxon>
        <taxon>Zoopagomycota</taxon>
        <taxon>Entomophthoromycotina</taxon>
        <taxon>Basidiobolomycetes</taxon>
        <taxon>Basidiobolales</taxon>
        <taxon>Basidiobolaceae</taxon>
        <taxon>Basidiobolus</taxon>
    </lineage>
</organism>
<reference evidence="3 4" key="1">
    <citation type="submission" date="2023-04" db="EMBL/GenBank/DDBJ databases">
        <title>Genome of Basidiobolus ranarum AG-B5.</title>
        <authorList>
            <person name="Stajich J.E."/>
            <person name="Carter-House D."/>
            <person name="Gryganskyi A."/>
        </authorList>
    </citation>
    <scope>NUCLEOTIDE SEQUENCE [LARGE SCALE GENOMIC DNA]</scope>
    <source>
        <strain evidence="3 4">AG-B5</strain>
    </source>
</reference>
<dbReference type="CDD" id="cd00519">
    <property type="entry name" value="Lipase_3"/>
    <property type="match status" value="1"/>
</dbReference>
<dbReference type="InterPro" id="IPR002921">
    <property type="entry name" value="Fungal_lipase-type"/>
</dbReference>
<feature type="domain" description="Fungal lipase-type" evidence="2">
    <location>
        <begin position="95"/>
        <end position="256"/>
    </location>
</feature>
<evidence type="ECO:0000259" key="2">
    <source>
        <dbReference type="Pfam" id="PF01764"/>
    </source>
</evidence>
<dbReference type="InterPro" id="IPR051218">
    <property type="entry name" value="Sec_MonoDiacylglyc_Lipase"/>
</dbReference>